<dbReference type="PROSITE" id="PS00107">
    <property type="entry name" value="PROTEIN_KINASE_ATP"/>
    <property type="match status" value="1"/>
</dbReference>
<reference evidence="23 24" key="1">
    <citation type="submission" date="2020-04" db="EMBL/GenBank/DDBJ databases">
        <title>Plant Genome Project.</title>
        <authorList>
            <person name="Zhang R.-G."/>
        </authorList>
    </citation>
    <scope>NUCLEOTIDE SEQUENCE [LARGE SCALE GENOMIC DNA]</scope>
    <source>
        <strain evidence="23">YNK0</strain>
        <tissue evidence="23">Leaf</tissue>
    </source>
</reference>
<dbReference type="Gene3D" id="3.30.200.20">
    <property type="entry name" value="Phosphorylase Kinase, domain 1"/>
    <property type="match status" value="1"/>
</dbReference>
<evidence type="ECO:0000256" key="14">
    <source>
        <dbReference type="ARBA" id="ARBA00023136"/>
    </source>
</evidence>
<keyword evidence="14 20" id="KW-0472">Membrane</keyword>
<dbReference type="InterPro" id="IPR003591">
    <property type="entry name" value="Leu-rich_rpt_typical-subtyp"/>
</dbReference>
<keyword evidence="16" id="KW-0325">Glycoprotein</keyword>
<dbReference type="Proteomes" id="UP000655225">
    <property type="component" value="Unassembled WGS sequence"/>
</dbReference>
<evidence type="ECO:0000256" key="12">
    <source>
        <dbReference type="ARBA" id="ARBA00022840"/>
    </source>
</evidence>
<proteinExistence type="predicted"/>
<dbReference type="Pfam" id="PF08263">
    <property type="entry name" value="LRRNT_2"/>
    <property type="match status" value="1"/>
</dbReference>
<keyword evidence="11" id="KW-0418">Kinase</keyword>
<dbReference type="GO" id="GO:0005524">
    <property type="term" value="F:ATP binding"/>
    <property type="evidence" value="ECO:0007669"/>
    <property type="project" value="UniProtKB-UniRule"/>
</dbReference>
<dbReference type="PANTHER" id="PTHR48005:SF70">
    <property type="entry name" value="MDIS1-INTERACTING RECEPTOR LIKE KINASE 2-LIKE"/>
    <property type="match status" value="1"/>
</dbReference>
<evidence type="ECO:0000256" key="13">
    <source>
        <dbReference type="ARBA" id="ARBA00022989"/>
    </source>
</evidence>
<comment type="catalytic activity">
    <reaction evidence="18">
        <text>L-seryl-[protein] + ATP = O-phospho-L-seryl-[protein] + ADP + H(+)</text>
        <dbReference type="Rhea" id="RHEA:17989"/>
        <dbReference type="Rhea" id="RHEA-COMP:9863"/>
        <dbReference type="Rhea" id="RHEA-COMP:11604"/>
        <dbReference type="ChEBI" id="CHEBI:15378"/>
        <dbReference type="ChEBI" id="CHEBI:29999"/>
        <dbReference type="ChEBI" id="CHEBI:30616"/>
        <dbReference type="ChEBI" id="CHEBI:83421"/>
        <dbReference type="ChEBI" id="CHEBI:456216"/>
        <dbReference type="EC" id="2.7.11.1"/>
    </reaction>
</comment>
<evidence type="ECO:0000313" key="24">
    <source>
        <dbReference type="Proteomes" id="UP000655225"/>
    </source>
</evidence>
<dbReference type="InterPro" id="IPR051420">
    <property type="entry name" value="Ser_Thr_Kinases_DiverseReg"/>
</dbReference>
<keyword evidence="24" id="KW-1185">Reference proteome</keyword>
<dbReference type="Gene3D" id="1.10.510.10">
    <property type="entry name" value="Transferase(Phosphotransferase) domain 1"/>
    <property type="match status" value="1"/>
</dbReference>
<keyword evidence="10 19" id="KW-0547">Nucleotide-binding</keyword>
<dbReference type="GO" id="GO:0004674">
    <property type="term" value="F:protein serine/threonine kinase activity"/>
    <property type="evidence" value="ECO:0007669"/>
    <property type="project" value="UniProtKB-KW"/>
</dbReference>
<keyword evidence="15" id="KW-0675">Receptor</keyword>
<name>A0A834YC91_TETSI</name>
<dbReference type="InterPro" id="IPR001611">
    <property type="entry name" value="Leu-rich_rpt"/>
</dbReference>
<dbReference type="SMART" id="SM00365">
    <property type="entry name" value="LRR_SD22"/>
    <property type="match status" value="4"/>
</dbReference>
<keyword evidence="3" id="KW-0723">Serine/threonine-protein kinase</keyword>
<dbReference type="SUPFAM" id="SSF52047">
    <property type="entry name" value="RNI-like"/>
    <property type="match status" value="1"/>
</dbReference>
<dbReference type="Gene3D" id="3.80.10.10">
    <property type="entry name" value="Ribonuclease Inhibitor"/>
    <property type="match status" value="3"/>
</dbReference>
<feature type="transmembrane region" description="Helical" evidence="20">
    <location>
        <begin position="595"/>
        <end position="618"/>
    </location>
</feature>
<dbReference type="PROSITE" id="PS50011">
    <property type="entry name" value="PROTEIN_KINASE_DOM"/>
    <property type="match status" value="1"/>
</dbReference>
<dbReference type="PROSITE" id="PS00109">
    <property type="entry name" value="PROTEIN_KINASE_TYR"/>
    <property type="match status" value="1"/>
</dbReference>
<evidence type="ECO:0000256" key="2">
    <source>
        <dbReference type="ARBA" id="ARBA00012513"/>
    </source>
</evidence>
<keyword evidence="5" id="KW-0433">Leucine-rich repeat</keyword>
<comment type="subcellular location">
    <subcellularLocation>
        <location evidence="1">Membrane</location>
        <topology evidence="1">Single-pass type I membrane protein</topology>
    </subcellularLocation>
</comment>
<dbReference type="Pfam" id="PF23598">
    <property type="entry name" value="LRR_14"/>
    <property type="match status" value="1"/>
</dbReference>
<protein>
    <recommendedName>
        <fullName evidence="2">non-specific serine/threonine protein kinase</fullName>
        <ecNumber evidence="2">2.7.11.1</ecNumber>
    </recommendedName>
</protein>
<evidence type="ECO:0000256" key="6">
    <source>
        <dbReference type="ARBA" id="ARBA00022679"/>
    </source>
</evidence>
<feature type="signal peptide" evidence="21">
    <location>
        <begin position="1"/>
        <end position="28"/>
    </location>
</feature>
<dbReference type="SUPFAM" id="SSF52058">
    <property type="entry name" value="L domain-like"/>
    <property type="match status" value="1"/>
</dbReference>
<evidence type="ECO:0000313" key="23">
    <source>
        <dbReference type="EMBL" id="KAF8377131.1"/>
    </source>
</evidence>
<keyword evidence="8 21" id="KW-0732">Signal</keyword>
<evidence type="ECO:0000256" key="4">
    <source>
        <dbReference type="ARBA" id="ARBA00022553"/>
    </source>
</evidence>
<evidence type="ECO:0000256" key="18">
    <source>
        <dbReference type="ARBA" id="ARBA00048679"/>
    </source>
</evidence>
<dbReference type="Pfam" id="PF13855">
    <property type="entry name" value="LRR_8"/>
    <property type="match status" value="2"/>
</dbReference>
<evidence type="ECO:0000256" key="21">
    <source>
        <dbReference type="SAM" id="SignalP"/>
    </source>
</evidence>
<keyword evidence="12 19" id="KW-0067">ATP-binding</keyword>
<evidence type="ECO:0000256" key="5">
    <source>
        <dbReference type="ARBA" id="ARBA00022614"/>
    </source>
</evidence>
<dbReference type="OMA" id="VEMRIAN"/>
<evidence type="ECO:0000256" key="19">
    <source>
        <dbReference type="PROSITE-ProRule" id="PRU10141"/>
    </source>
</evidence>
<dbReference type="Pfam" id="PF00069">
    <property type="entry name" value="Pkinase"/>
    <property type="match status" value="1"/>
</dbReference>
<dbReference type="InterPro" id="IPR017441">
    <property type="entry name" value="Protein_kinase_ATP_BS"/>
</dbReference>
<feature type="domain" description="Protein kinase" evidence="22">
    <location>
        <begin position="670"/>
        <end position="948"/>
    </location>
</feature>
<dbReference type="FunFam" id="3.80.10.10:FF:000400">
    <property type="entry name" value="Nuclear pore complex protein NUP107"/>
    <property type="match status" value="1"/>
</dbReference>
<evidence type="ECO:0000256" key="3">
    <source>
        <dbReference type="ARBA" id="ARBA00022527"/>
    </source>
</evidence>
<feature type="chain" id="PRO_5032616078" description="non-specific serine/threonine protein kinase" evidence="21">
    <location>
        <begin position="29"/>
        <end position="970"/>
    </location>
</feature>
<evidence type="ECO:0000256" key="20">
    <source>
        <dbReference type="SAM" id="Phobius"/>
    </source>
</evidence>
<dbReference type="InterPro" id="IPR011009">
    <property type="entry name" value="Kinase-like_dom_sf"/>
</dbReference>
<dbReference type="EC" id="2.7.11.1" evidence="2"/>
<evidence type="ECO:0000256" key="17">
    <source>
        <dbReference type="ARBA" id="ARBA00047899"/>
    </source>
</evidence>
<keyword evidence="7 20" id="KW-0812">Transmembrane</keyword>
<dbReference type="FunFam" id="3.30.200.20:FF:000309">
    <property type="entry name" value="Leucine-rich repeat receptor protein kinase MSP1"/>
    <property type="match status" value="1"/>
</dbReference>
<dbReference type="InterPro" id="IPR008266">
    <property type="entry name" value="Tyr_kinase_AS"/>
</dbReference>
<keyword evidence="4" id="KW-0597">Phosphoprotein</keyword>
<dbReference type="InterPro" id="IPR013210">
    <property type="entry name" value="LRR_N_plant-typ"/>
</dbReference>
<evidence type="ECO:0000256" key="7">
    <source>
        <dbReference type="ARBA" id="ARBA00022692"/>
    </source>
</evidence>
<dbReference type="OrthoDB" id="676979at2759"/>
<dbReference type="SUPFAM" id="SSF56112">
    <property type="entry name" value="Protein kinase-like (PK-like)"/>
    <property type="match status" value="1"/>
</dbReference>
<comment type="catalytic activity">
    <reaction evidence="17">
        <text>L-threonyl-[protein] + ATP = O-phospho-L-threonyl-[protein] + ADP + H(+)</text>
        <dbReference type="Rhea" id="RHEA:46608"/>
        <dbReference type="Rhea" id="RHEA-COMP:11060"/>
        <dbReference type="Rhea" id="RHEA-COMP:11605"/>
        <dbReference type="ChEBI" id="CHEBI:15378"/>
        <dbReference type="ChEBI" id="CHEBI:30013"/>
        <dbReference type="ChEBI" id="CHEBI:30616"/>
        <dbReference type="ChEBI" id="CHEBI:61977"/>
        <dbReference type="ChEBI" id="CHEBI:456216"/>
        <dbReference type="EC" id="2.7.11.1"/>
    </reaction>
</comment>
<dbReference type="SMART" id="SM00369">
    <property type="entry name" value="LRR_TYP"/>
    <property type="match status" value="9"/>
</dbReference>
<dbReference type="PRINTS" id="PR00019">
    <property type="entry name" value="LEURICHRPT"/>
</dbReference>
<dbReference type="GO" id="GO:0016020">
    <property type="term" value="C:membrane"/>
    <property type="evidence" value="ECO:0007669"/>
    <property type="project" value="UniProtKB-SubCell"/>
</dbReference>
<dbReference type="InterPro" id="IPR055414">
    <property type="entry name" value="LRR_R13L4/SHOC2-like"/>
</dbReference>
<dbReference type="InterPro" id="IPR032675">
    <property type="entry name" value="LRR_dom_sf"/>
</dbReference>
<dbReference type="AlphaFoldDB" id="A0A834YC91"/>
<accession>A0A834YC91</accession>
<dbReference type="EMBL" id="JABCRI010000024">
    <property type="protein sequence ID" value="KAF8377131.1"/>
    <property type="molecule type" value="Genomic_DNA"/>
</dbReference>
<evidence type="ECO:0000256" key="8">
    <source>
        <dbReference type="ARBA" id="ARBA00022729"/>
    </source>
</evidence>
<evidence type="ECO:0000259" key="22">
    <source>
        <dbReference type="PROSITE" id="PS50011"/>
    </source>
</evidence>
<dbReference type="InterPro" id="IPR000719">
    <property type="entry name" value="Prot_kinase_dom"/>
</dbReference>
<evidence type="ECO:0000256" key="15">
    <source>
        <dbReference type="ARBA" id="ARBA00023170"/>
    </source>
</evidence>
<dbReference type="Pfam" id="PF00560">
    <property type="entry name" value="LRR_1"/>
    <property type="match status" value="1"/>
</dbReference>
<comment type="caution">
    <text evidence="23">The sequence shown here is derived from an EMBL/GenBank/DDBJ whole genome shotgun (WGS) entry which is preliminary data.</text>
</comment>
<organism evidence="23 24">
    <name type="scientific">Tetracentron sinense</name>
    <name type="common">Spur-leaf</name>
    <dbReference type="NCBI Taxonomy" id="13715"/>
    <lineage>
        <taxon>Eukaryota</taxon>
        <taxon>Viridiplantae</taxon>
        <taxon>Streptophyta</taxon>
        <taxon>Embryophyta</taxon>
        <taxon>Tracheophyta</taxon>
        <taxon>Spermatophyta</taxon>
        <taxon>Magnoliopsida</taxon>
        <taxon>Trochodendrales</taxon>
        <taxon>Trochodendraceae</taxon>
        <taxon>Tetracentron</taxon>
    </lineage>
</organism>
<keyword evidence="9" id="KW-0677">Repeat</keyword>
<evidence type="ECO:0000256" key="9">
    <source>
        <dbReference type="ARBA" id="ARBA00022737"/>
    </source>
</evidence>
<evidence type="ECO:0000256" key="10">
    <source>
        <dbReference type="ARBA" id="ARBA00022741"/>
    </source>
</evidence>
<dbReference type="FunFam" id="3.80.10.10:FF:000177">
    <property type="entry name" value="Leucine-rich repeat receptor-like serine/threonine-protein kinase At1g17230"/>
    <property type="match status" value="1"/>
</dbReference>
<dbReference type="FunFam" id="1.10.510.10:FF:000445">
    <property type="entry name" value="MDIS1-interacting receptor like kinase 2"/>
    <property type="match status" value="1"/>
</dbReference>
<evidence type="ECO:0000256" key="16">
    <source>
        <dbReference type="ARBA" id="ARBA00023180"/>
    </source>
</evidence>
<keyword evidence="13 20" id="KW-1133">Transmembrane helix</keyword>
<evidence type="ECO:0000256" key="1">
    <source>
        <dbReference type="ARBA" id="ARBA00004479"/>
    </source>
</evidence>
<gene>
    <name evidence="23" type="ORF">HHK36_030504</name>
</gene>
<sequence length="970" mass="107348">MAFNSPLEKLLPLLVLLLSFLVILLVSSANIAAASTSSSTVEEAEALLKWKASLEFQTNSPLTSWVLTTNNDTNTSSQTKRRSSPCSWVGITCNKTGRISEINLRRAGLKGTLHDFGFVSFPNLVVLDLRNNSLSGTIPTHIGNLSKLTILCMGKNQLRGSIPQEVWNLMNLRILGFSMNLLTGSIPSNLGNLTNLSLLYLGTNHLSGLIPPEIGNLKSLTELELSVNTLISSIPASIGNLTNLIMLSLFENQLYGPIPRELNSLTQLTGLHLALNQLYGYLPQNMCLSGSLKSFTAFDNHFTGPIPKSLRNCTSLVRLRLEGNQLRGNISEDFGVYPKLDYIDLSHNKLFGEISRNWGECRLLTSLKISGNKITGKIPLDLLKLTKLKVLDLSSNRLVGEIPRELGGLVSLFKLDLNDNHLSGNVPTEFEMFSDLEHLNLAANNLSGSIPEQLGNCLKLSYLNMSKNKFSESIPFRMGSLTSLQVLLDFSQNSLTGEIPPQLGNLQHLEILNLSHNKLSGSIPSTFIDMVSLTSIDISYNEFEGLLPNIKAFREAPIEAFMHNKGLCGNATGLQSCDFSRKSKSNAKEGNKLKILIALPLLGTLFLIFALIGIFYIFHRRVRNIKNELGEMSNKNIFELGEMSNKNIFSIWSYDGRLVYEDVIEATEAFNNNHCIGVGGYGSVYKAKLCTGQVVAVKKFHQLQDREMDDLKSLTSEICALAEIRHRNIVKLYGFCLHERHSFLVYEYLERGSLAKILSSVEQATMFDCVKRVKVIRDVAHALSYMHHDCSATIVHRDITSKNVLLDLEYGAHLSDFGTARLLNPNASNWTSLAGTYGYVAPELAYTMQVTEKCDVYSFGVLTLEVIMGRHPGELISSISPLLSSTSSSAAAIELNILLKDILDQRLSPPTHQVAEEVVSIMKLAFACLRDRPQSRPTMQHVSQNISIRDPPSLEPFQTIKLGQLLTLEV</sequence>
<dbReference type="PANTHER" id="PTHR48005">
    <property type="entry name" value="LEUCINE RICH REPEAT KINASE 2"/>
    <property type="match status" value="1"/>
</dbReference>
<evidence type="ECO:0000256" key="11">
    <source>
        <dbReference type="ARBA" id="ARBA00022777"/>
    </source>
</evidence>
<keyword evidence="6" id="KW-0808">Transferase</keyword>
<feature type="binding site" evidence="19">
    <location>
        <position position="699"/>
    </location>
    <ligand>
        <name>ATP</name>
        <dbReference type="ChEBI" id="CHEBI:30616"/>
    </ligand>
</feature>